<evidence type="ECO:0000259" key="4">
    <source>
        <dbReference type="PROSITE" id="PS50111"/>
    </source>
</evidence>
<dbReference type="PANTHER" id="PTHR32089">
    <property type="entry name" value="METHYL-ACCEPTING CHEMOTAXIS PROTEIN MCPB"/>
    <property type="match status" value="1"/>
</dbReference>
<dbReference type="Pfam" id="PF00015">
    <property type="entry name" value="MCPsignal"/>
    <property type="match status" value="1"/>
</dbReference>
<dbReference type="GO" id="GO:0016020">
    <property type="term" value="C:membrane"/>
    <property type="evidence" value="ECO:0007669"/>
    <property type="project" value="InterPro"/>
</dbReference>
<reference evidence="5" key="1">
    <citation type="submission" date="2024-03" db="EMBL/GenBank/DDBJ databases">
        <title>Deinococcus weizhi sp. nov., isolated from human skin.</title>
        <authorList>
            <person name="Wei Z."/>
            <person name="Tian F."/>
            <person name="Yang C."/>
            <person name="Xin L.T."/>
            <person name="Wen Z.J."/>
            <person name="Lan K.C."/>
            <person name="Yu L."/>
            <person name="Zhe W."/>
            <person name="Dan F.D."/>
            <person name="Jun W."/>
            <person name="Rui Z."/>
            <person name="Yong X.J."/>
            <person name="Ting Y."/>
            <person name="Wei X."/>
            <person name="Xu Z.G."/>
            <person name="Xin Z."/>
            <person name="Dong F.G."/>
            <person name="Ni X.M."/>
            <person name="Zheng M.G."/>
            <person name="Chun Y."/>
            <person name="Qian W.X."/>
        </authorList>
    </citation>
    <scope>NUCLEOTIDE SEQUENCE</scope>
    <source>
        <strain evidence="5">VB142</strain>
    </source>
</reference>
<comment type="similarity">
    <text evidence="2">Belongs to the methyl-accepting chemotaxis (MCP) protein family.</text>
</comment>
<evidence type="ECO:0000256" key="1">
    <source>
        <dbReference type="ARBA" id="ARBA00023224"/>
    </source>
</evidence>
<dbReference type="PANTHER" id="PTHR32089:SF114">
    <property type="entry name" value="METHYL-ACCEPTING CHEMOTAXIS PROTEIN MCPB"/>
    <property type="match status" value="1"/>
</dbReference>
<feature type="domain" description="Methyl-accepting transducer" evidence="4">
    <location>
        <begin position="1"/>
        <end position="166"/>
    </location>
</feature>
<proteinExistence type="inferred from homology"/>
<organism evidence="5">
    <name type="scientific">Deinococcus sp. VB142</name>
    <dbReference type="NCBI Taxonomy" id="3112952"/>
    <lineage>
        <taxon>Bacteria</taxon>
        <taxon>Thermotogati</taxon>
        <taxon>Deinococcota</taxon>
        <taxon>Deinococci</taxon>
        <taxon>Deinococcales</taxon>
        <taxon>Deinococcaceae</taxon>
        <taxon>Deinococcus</taxon>
    </lineage>
</organism>
<accession>A0AAU6Q5W0</accession>
<sequence>MRGTLAGIRVIREGTQDVATSMTTLTEHSRQIQNVVDTITQISSQINLLSLHASIEAAGAGAAGSRFSVVADEVRQLADQANEATGRVTLLLASVQRDIEQTMKSVQHNAEQVEQGYLIAGEAERRLQELAQLAQHSAQLAGHISQESGAQAQEVTQIGQGVQHIAATAQQAQQSVQRGRQAADRLQALAQELGSALSRFRLPG</sequence>
<dbReference type="GO" id="GO:0006935">
    <property type="term" value="P:chemotaxis"/>
    <property type="evidence" value="ECO:0007669"/>
    <property type="project" value="InterPro"/>
</dbReference>
<dbReference type="InterPro" id="IPR004090">
    <property type="entry name" value="Chemotax_Me-accpt_rcpt"/>
</dbReference>
<evidence type="ECO:0000256" key="3">
    <source>
        <dbReference type="PROSITE-ProRule" id="PRU00284"/>
    </source>
</evidence>
<dbReference type="GO" id="GO:0004888">
    <property type="term" value="F:transmembrane signaling receptor activity"/>
    <property type="evidence" value="ECO:0007669"/>
    <property type="project" value="InterPro"/>
</dbReference>
<dbReference type="EMBL" id="CP149783">
    <property type="protein sequence ID" value="WYF46039.1"/>
    <property type="molecule type" value="Genomic_DNA"/>
</dbReference>
<dbReference type="InterPro" id="IPR004089">
    <property type="entry name" value="MCPsignal_dom"/>
</dbReference>
<name>A0AAU6Q5W0_9DEIO</name>
<dbReference type="Gene3D" id="1.10.287.950">
    <property type="entry name" value="Methyl-accepting chemotaxis protein"/>
    <property type="match status" value="1"/>
</dbReference>
<dbReference type="GO" id="GO:0007165">
    <property type="term" value="P:signal transduction"/>
    <property type="evidence" value="ECO:0007669"/>
    <property type="project" value="UniProtKB-KW"/>
</dbReference>
<dbReference type="PRINTS" id="PR00260">
    <property type="entry name" value="CHEMTRNSDUCR"/>
</dbReference>
<evidence type="ECO:0000313" key="5">
    <source>
        <dbReference type="EMBL" id="WYF46039.1"/>
    </source>
</evidence>
<dbReference type="RefSeq" id="WP_339097442.1">
    <property type="nucleotide sequence ID" value="NZ_CP149783.1"/>
</dbReference>
<protein>
    <submittedName>
        <fullName evidence="5">Methyl-accepting chemotaxis protein</fullName>
    </submittedName>
</protein>
<dbReference type="PROSITE" id="PS50111">
    <property type="entry name" value="CHEMOTAXIS_TRANSDUC_2"/>
    <property type="match status" value="1"/>
</dbReference>
<evidence type="ECO:0000256" key="2">
    <source>
        <dbReference type="ARBA" id="ARBA00029447"/>
    </source>
</evidence>
<gene>
    <name evidence="5" type="ORF">WDJ50_16590</name>
</gene>
<dbReference type="SMART" id="SM00283">
    <property type="entry name" value="MA"/>
    <property type="match status" value="1"/>
</dbReference>
<dbReference type="AlphaFoldDB" id="A0AAU6Q5W0"/>
<keyword evidence="1 3" id="KW-0807">Transducer</keyword>
<dbReference type="SUPFAM" id="SSF58104">
    <property type="entry name" value="Methyl-accepting chemotaxis protein (MCP) signaling domain"/>
    <property type="match status" value="1"/>
</dbReference>